<protein>
    <submittedName>
        <fullName evidence="1">Uncharacterized protein</fullName>
    </submittedName>
</protein>
<organism evidence="1 2">
    <name type="scientific">Tanacetum coccineum</name>
    <dbReference type="NCBI Taxonomy" id="301880"/>
    <lineage>
        <taxon>Eukaryota</taxon>
        <taxon>Viridiplantae</taxon>
        <taxon>Streptophyta</taxon>
        <taxon>Embryophyta</taxon>
        <taxon>Tracheophyta</taxon>
        <taxon>Spermatophyta</taxon>
        <taxon>Magnoliopsida</taxon>
        <taxon>eudicotyledons</taxon>
        <taxon>Gunneridae</taxon>
        <taxon>Pentapetalae</taxon>
        <taxon>asterids</taxon>
        <taxon>campanulids</taxon>
        <taxon>Asterales</taxon>
        <taxon>Asteraceae</taxon>
        <taxon>Asteroideae</taxon>
        <taxon>Anthemideae</taxon>
        <taxon>Anthemidinae</taxon>
        <taxon>Tanacetum</taxon>
    </lineage>
</organism>
<evidence type="ECO:0000313" key="2">
    <source>
        <dbReference type="Proteomes" id="UP001151760"/>
    </source>
</evidence>
<name>A0ABQ5B9W6_9ASTR</name>
<reference evidence="1" key="2">
    <citation type="submission" date="2022-01" db="EMBL/GenBank/DDBJ databases">
        <authorList>
            <person name="Yamashiro T."/>
            <person name="Shiraishi A."/>
            <person name="Satake H."/>
            <person name="Nakayama K."/>
        </authorList>
    </citation>
    <scope>NUCLEOTIDE SEQUENCE</scope>
</reference>
<accession>A0ABQ5B9W6</accession>
<evidence type="ECO:0000313" key="1">
    <source>
        <dbReference type="EMBL" id="GJT11620.1"/>
    </source>
</evidence>
<keyword evidence="2" id="KW-1185">Reference proteome</keyword>
<reference evidence="1" key="1">
    <citation type="journal article" date="2022" name="Int. J. Mol. Sci.">
        <title>Draft Genome of Tanacetum Coccineum: Genomic Comparison of Closely Related Tanacetum-Family Plants.</title>
        <authorList>
            <person name="Yamashiro T."/>
            <person name="Shiraishi A."/>
            <person name="Nakayama K."/>
            <person name="Satake H."/>
        </authorList>
    </citation>
    <scope>NUCLEOTIDE SEQUENCE</scope>
</reference>
<sequence>MFMTKIAKRLDENSNLIKEIRASMDFALRNQEALIKTLEIQVGKMSIILHKKLSGNLQSLIEIKPRVNDGMISTSVETDMPSIRRIDASQYAVSNLPNINLFSESKKTNLPSPSCLNDDYWDELKETDGVKDLEAYYTNAKPIGKALPQKEKRPTELMDNALRKNRSHDPKFEDYIGLNYLNKPIELSHYGALGEKLIKGAHFGAKTKSSRKSTDLISNTSY</sequence>
<comment type="caution">
    <text evidence="1">The sequence shown here is derived from an EMBL/GenBank/DDBJ whole genome shotgun (WGS) entry which is preliminary data.</text>
</comment>
<proteinExistence type="predicted"/>
<gene>
    <name evidence="1" type="ORF">Tco_0858662</name>
</gene>
<dbReference type="Proteomes" id="UP001151760">
    <property type="component" value="Unassembled WGS sequence"/>
</dbReference>
<dbReference type="EMBL" id="BQNB010013082">
    <property type="protein sequence ID" value="GJT11620.1"/>
    <property type="molecule type" value="Genomic_DNA"/>
</dbReference>